<dbReference type="InParanoid" id="A0A0Q9WRD7"/>
<dbReference type="GO" id="GO:0005634">
    <property type="term" value="C:nucleus"/>
    <property type="evidence" value="ECO:0007669"/>
    <property type="project" value="EnsemblMetazoa"/>
</dbReference>
<feature type="region of interest" description="Disordered" evidence="4">
    <location>
        <begin position="82"/>
        <end position="116"/>
    </location>
</feature>
<dbReference type="GO" id="GO:0000381">
    <property type="term" value="P:regulation of alternative mRNA splicing, via spliceosome"/>
    <property type="evidence" value="ECO:0007669"/>
    <property type="project" value="EnsemblMetazoa"/>
</dbReference>
<dbReference type="Pfam" id="PF00076">
    <property type="entry name" value="RRM_1"/>
    <property type="match status" value="1"/>
</dbReference>
<dbReference type="OrthoDB" id="5970at2759"/>
<dbReference type="CDD" id="cd12373">
    <property type="entry name" value="RRM_SRSF3_like"/>
    <property type="match status" value="1"/>
</dbReference>
<dbReference type="STRING" id="7260.A0A0Q9WRD7"/>
<dbReference type="GO" id="GO:0001178">
    <property type="term" value="P:regulation of transcriptional start site selection at RNA polymerase II promoter"/>
    <property type="evidence" value="ECO:0007669"/>
    <property type="project" value="EnsemblMetazoa"/>
</dbReference>
<feature type="compositionally biased region" description="Basic residues" evidence="4">
    <location>
        <begin position="154"/>
        <end position="164"/>
    </location>
</feature>
<feature type="domain" description="CCHC-type" evidence="6">
    <location>
        <begin position="121"/>
        <end position="137"/>
    </location>
</feature>
<evidence type="ECO:0000313" key="7">
    <source>
        <dbReference type="EMBL" id="KRF98787.1"/>
    </source>
</evidence>
<keyword evidence="1 3" id="KW-0694">RNA-binding</keyword>
<evidence type="ECO:0000313" key="8">
    <source>
        <dbReference type="Proteomes" id="UP000007798"/>
    </source>
</evidence>
<evidence type="ECO:0000259" key="6">
    <source>
        <dbReference type="PROSITE" id="PS50158"/>
    </source>
</evidence>
<dbReference type="GO" id="GO:0008270">
    <property type="term" value="F:zinc ion binding"/>
    <property type="evidence" value="ECO:0007669"/>
    <property type="project" value="UniProtKB-KW"/>
</dbReference>
<evidence type="ECO:0000256" key="1">
    <source>
        <dbReference type="ARBA" id="ARBA00022884"/>
    </source>
</evidence>
<dbReference type="Gene3D" id="4.10.60.10">
    <property type="entry name" value="Zinc finger, CCHC-type"/>
    <property type="match status" value="1"/>
</dbReference>
<dbReference type="Proteomes" id="UP000007798">
    <property type="component" value="Unassembled WGS sequence"/>
</dbReference>
<dbReference type="FunFam" id="4.10.60.10:FF:000061">
    <property type="entry name" value="X16 splicing factor, isoform B"/>
    <property type="match status" value="1"/>
</dbReference>
<dbReference type="SMART" id="SM00360">
    <property type="entry name" value="RRM"/>
    <property type="match status" value="1"/>
</dbReference>
<dbReference type="EMBL" id="CH963920">
    <property type="protein sequence ID" value="KRF98787.1"/>
    <property type="molecule type" value="Genomic_DNA"/>
</dbReference>
<reference evidence="7 8" key="1">
    <citation type="journal article" date="2007" name="Nature">
        <title>Evolution of genes and genomes on the Drosophila phylogeny.</title>
        <authorList>
            <consortium name="Drosophila 12 Genomes Consortium"/>
            <person name="Clark A.G."/>
            <person name="Eisen M.B."/>
            <person name="Smith D.R."/>
            <person name="Bergman C.M."/>
            <person name="Oliver B."/>
            <person name="Markow T.A."/>
            <person name="Kaufman T.C."/>
            <person name="Kellis M."/>
            <person name="Gelbart W."/>
            <person name="Iyer V.N."/>
            <person name="Pollard D.A."/>
            <person name="Sackton T.B."/>
            <person name="Larracuente A.M."/>
            <person name="Singh N.D."/>
            <person name="Abad J.P."/>
            <person name="Abt D.N."/>
            <person name="Adryan B."/>
            <person name="Aguade M."/>
            <person name="Akashi H."/>
            <person name="Anderson W.W."/>
            <person name="Aquadro C.F."/>
            <person name="Ardell D.H."/>
            <person name="Arguello R."/>
            <person name="Artieri C.G."/>
            <person name="Barbash D.A."/>
            <person name="Barker D."/>
            <person name="Barsanti P."/>
            <person name="Batterham P."/>
            <person name="Batzoglou S."/>
            <person name="Begun D."/>
            <person name="Bhutkar A."/>
            <person name="Blanco E."/>
            <person name="Bosak S.A."/>
            <person name="Bradley R.K."/>
            <person name="Brand A.D."/>
            <person name="Brent M.R."/>
            <person name="Brooks A.N."/>
            <person name="Brown R.H."/>
            <person name="Butlin R.K."/>
            <person name="Caggese C."/>
            <person name="Calvi B.R."/>
            <person name="Bernardo de Carvalho A."/>
            <person name="Caspi A."/>
            <person name="Castrezana S."/>
            <person name="Celniker S.E."/>
            <person name="Chang J.L."/>
            <person name="Chapple C."/>
            <person name="Chatterji S."/>
            <person name="Chinwalla A."/>
            <person name="Civetta A."/>
            <person name="Clifton S.W."/>
            <person name="Comeron J.M."/>
            <person name="Costello J.C."/>
            <person name="Coyne J.A."/>
            <person name="Daub J."/>
            <person name="David R.G."/>
            <person name="Delcher A.L."/>
            <person name="Delehaunty K."/>
            <person name="Do C.B."/>
            <person name="Ebling H."/>
            <person name="Edwards K."/>
            <person name="Eickbush T."/>
            <person name="Evans J.D."/>
            <person name="Filipski A."/>
            <person name="Findeiss S."/>
            <person name="Freyhult E."/>
            <person name="Fulton L."/>
            <person name="Fulton R."/>
            <person name="Garcia A.C."/>
            <person name="Gardiner A."/>
            <person name="Garfield D.A."/>
            <person name="Garvin B.E."/>
            <person name="Gibson G."/>
            <person name="Gilbert D."/>
            <person name="Gnerre S."/>
            <person name="Godfrey J."/>
            <person name="Good R."/>
            <person name="Gotea V."/>
            <person name="Gravely B."/>
            <person name="Greenberg A.J."/>
            <person name="Griffiths-Jones S."/>
            <person name="Gross S."/>
            <person name="Guigo R."/>
            <person name="Gustafson E.A."/>
            <person name="Haerty W."/>
            <person name="Hahn M.W."/>
            <person name="Halligan D.L."/>
            <person name="Halpern A.L."/>
            <person name="Halter G.M."/>
            <person name="Han M.V."/>
            <person name="Heger A."/>
            <person name="Hillier L."/>
            <person name="Hinrichs A.S."/>
            <person name="Holmes I."/>
            <person name="Hoskins R.A."/>
            <person name="Hubisz M.J."/>
            <person name="Hultmark D."/>
            <person name="Huntley M.A."/>
            <person name="Jaffe D.B."/>
            <person name="Jagadeeshan S."/>
            <person name="Jeck W.R."/>
            <person name="Johnson J."/>
            <person name="Jones C.D."/>
            <person name="Jordan W.C."/>
            <person name="Karpen G.H."/>
            <person name="Kataoka E."/>
            <person name="Keightley P.D."/>
            <person name="Kheradpour P."/>
            <person name="Kirkness E.F."/>
            <person name="Koerich L.B."/>
            <person name="Kristiansen K."/>
            <person name="Kudrna D."/>
            <person name="Kulathinal R.J."/>
            <person name="Kumar S."/>
            <person name="Kwok R."/>
            <person name="Lander E."/>
            <person name="Langley C.H."/>
            <person name="Lapoint R."/>
            <person name="Lazzaro B.P."/>
            <person name="Lee S.J."/>
            <person name="Levesque L."/>
            <person name="Li R."/>
            <person name="Lin C.F."/>
            <person name="Lin M.F."/>
            <person name="Lindblad-Toh K."/>
            <person name="Llopart A."/>
            <person name="Long M."/>
            <person name="Low L."/>
            <person name="Lozovsky E."/>
            <person name="Lu J."/>
            <person name="Luo M."/>
            <person name="Machado C.A."/>
            <person name="Makalowski W."/>
            <person name="Marzo M."/>
            <person name="Matsuda M."/>
            <person name="Matzkin L."/>
            <person name="McAllister B."/>
            <person name="McBride C.S."/>
            <person name="McKernan B."/>
            <person name="McKernan K."/>
            <person name="Mendez-Lago M."/>
            <person name="Minx P."/>
            <person name="Mollenhauer M.U."/>
            <person name="Montooth K."/>
            <person name="Mount S.M."/>
            <person name="Mu X."/>
            <person name="Myers E."/>
            <person name="Negre B."/>
            <person name="Newfeld S."/>
            <person name="Nielsen R."/>
            <person name="Noor M.A."/>
            <person name="O'Grady P."/>
            <person name="Pachter L."/>
            <person name="Papaceit M."/>
            <person name="Parisi M.J."/>
            <person name="Parisi M."/>
            <person name="Parts L."/>
            <person name="Pedersen J.S."/>
            <person name="Pesole G."/>
            <person name="Phillippy A.M."/>
            <person name="Ponting C.P."/>
            <person name="Pop M."/>
            <person name="Porcelli D."/>
            <person name="Powell J.R."/>
            <person name="Prohaska S."/>
            <person name="Pruitt K."/>
            <person name="Puig M."/>
            <person name="Quesneville H."/>
            <person name="Ram K.R."/>
            <person name="Rand D."/>
            <person name="Rasmussen M.D."/>
            <person name="Reed L.K."/>
            <person name="Reenan R."/>
            <person name="Reily A."/>
            <person name="Remington K.A."/>
            <person name="Rieger T.T."/>
            <person name="Ritchie M.G."/>
            <person name="Robin C."/>
            <person name="Rogers Y.H."/>
            <person name="Rohde C."/>
            <person name="Rozas J."/>
            <person name="Rubenfield M.J."/>
            <person name="Ruiz A."/>
            <person name="Russo S."/>
            <person name="Salzberg S.L."/>
            <person name="Sanchez-Gracia A."/>
            <person name="Saranga D.J."/>
            <person name="Sato H."/>
            <person name="Schaeffer S.W."/>
            <person name="Schatz M.C."/>
            <person name="Schlenke T."/>
            <person name="Schwartz R."/>
            <person name="Segarra C."/>
            <person name="Singh R.S."/>
            <person name="Sirot L."/>
            <person name="Sirota M."/>
            <person name="Sisneros N.B."/>
            <person name="Smith C.D."/>
            <person name="Smith T.F."/>
            <person name="Spieth J."/>
            <person name="Stage D.E."/>
            <person name="Stark A."/>
            <person name="Stephan W."/>
            <person name="Strausberg R.L."/>
            <person name="Strempel S."/>
            <person name="Sturgill D."/>
            <person name="Sutton G."/>
            <person name="Sutton G.G."/>
            <person name="Tao W."/>
            <person name="Teichmann S."/>
            <person name="Tobari Y.N."/>
            <person name="Tomimura Y."/>
            <person name="Tsolas J.M."/>
            <person name="Valente V.L."/>
            <person name="Venter E."/>
            <person name="Venter J.C."/>
            <person name="Vicario S."/>
            <person name="Vieira F.G."/>
            <person name="Vilella A.J."/>
            <person name="Villasante A."/>
            <person name="Walenz B."/>
            <person name="Wang J."/>
            <person name="Wasserman M."/>
            <person name="Watts T."/>
            <person name="Wilson D."/>
            <person name="Wilson R.K."/>
            <person name="Wing R.A."/>
            <person name="Wolfner M.F."/>
            <person name="Wong A."/>
            <person name="Wong G.K."/>
            <person name="Wu C.I."/>
            <person name="Wu G."/>
            <person name="Yamamoto D."/>
            <person name="Yang H.P."/>
            <person name="Yang S.P."/>
            <person name="Yorke J.A."/>
            <person name="Yoshida K."/>
            <person name="Zdobnov E."/>
            <person name="Zhang P."/>
            <person name="Zhang Y."/>
            <person name="Zimin A.V."/>
            <person name="Baldwin J."/>
            <person name="Abdouelleil A."/>
            <person name="Abdulkadir J."/>
            <person name="Abebe A."/>
            <person name="Abera B."/>
            <person name="Abreu J."/>
            <person name="Acer S.C."/>
            <person name="Aftuck L."/>
            <person name="Alexander A."/>
            <person name="An P."/>
            <person name="Anderson E."/>
            <person name="Anderson S."/>
            <person name="Arachi H."/>
            <person name="Azer M."/>
            <person name="Bachantsang P."/>
            <person name="Barry A."/>
            <person name="Bayul T."/>
            <person name="Berlin A."/>
            <person name="Bessette D."/>
            <person name="Bloom T."/>
            <person name="Blye J."/>
            <person name="Boguslavskiy L."/>
            <person name="Bonnet C."/>
            <person name="Boukhgalter B."/>
            <person name="Bourzgui I."/>
            <person name="Brown A."/>
            <person name="Cahill P."/>
            <person name="Channer S."/>
            <person name="Cheshatsang Y."/>
            <person name="Chuda L."/>
            <person name="Citroen M."/>
            <person name="Collymore A."/>
            <person name="Cooke P."/>
            <person name="Costello M."/>
            <person name="D'Aco K."/>
            <person name="Daza R."/>
            <person name="De Haan G."/>
            <person name="DeGray S."/>
            <person name="DeMaso C."/>
            <person name="Dhargay N."/>
            <person name="Dooley K."/>
            <person name="Dooley E."/>
            <person name="Doricent M."/>
            <person name="Dorje P."/>
            <person name="Dorjee K."/>
            <person name="Dupes A."/>
            <person name="Elong R."/>
            <person name="Falk J."/>
            <person name="Farina A."/>
            <person name="Faro S."/>
            <person name="Ferguson D."/>
            <person name="Fisher S."/>
            <person name="Foley C.D."/>
            <person name="Franke A."/>
            <person name="Friedrich D."/>
            <person name="Gadbois L."/>
            <person name="Gearin G."/>
            <person name="Gearin C.R."/>
            <person name="Giannoukos G."/>
            <person name="Goode T."/>
            <person name="Graham J."/>
            <person name="Grandbois E."/>
            <person name="Grewal S."/>
            <person name="Gyaltsen K."/>
            <person name="Hafez N."/>
            <person name="Hagos B."/>
            <person name="Hall J."/>
            <person name="Henson C."/>
            <person name="Hollinger A."/>
            <person name="Honan T."/>
            <person name="Huard M.D."/>
            <person name="Hughes L."/>
            <person name="Hurhula B."/>
            <person name="Husby M.E."/>
            <person name="Kamat A."/>
            <person name="Kanga B."/>
            <person name="Kashin S."/>
            <person name="Khazanovich D."/>
            <person name="Kisner P."/>
            <person name="Lance K."/>
            <person name="Lara M."/>
            <person name="Lee W."/>
            <person name="Lennon N."/>
            <person name="Letendre F."/>
            <person name="LeVine R."/>
            <person name="Lipovsky A."/>
            <person name="Liu X."/>
            <person name="Liu J."/>
            <person name="Liu S."/>
            <person name="Lokyitsang T."/>
            <person name="Lokyitsang Y."/>
            <person name="Lubonja R."/>
            <person name="Lui A."/>
            <person name="MacDonald P."/>
            <person name="Magnisalis V."/>
            <person name="Maru K."/>
            <person name="Matthews C."/>
            <person name="McCusker W."/>
            <person name="McDonough S."/>
            <person name="Mehta T."/>
            <person name="Meldrim J."/>
            <person name="Meneus L."/>
            <person name="Mihai O."/>
            <person name="Mihalev A."/>
            <person name="Mihova T."/>
            <person name="Mittelman R."/>
            <person name="Mlenga V."/>
            <person name="Montmayeur A."/>
            <person name="Mulrain L."/>
            <person name="Navidi A."/>
            <person name="Naylor J."/>
            <person name="Negash T."/>
            <person name="Nguyen T."/>
            <person name="Nguyen N."/>
            <person name="Nicol R."/>
            <person name="Norbu C."/>
            <person name="Norbu N."/>
            <person name="Novod N."/>
            <person name="O'Neill B."/>
            <person name="Osman S."/>
            <person name="Markiewicz E."/>
            <person name="Oyono O.L."/>
            <person name="Patti C."/>
            <person name="Phunkhang P."/>
            <person name="Pierre F."/>
            <person name="Priest M."/>
            <person name="Raghuraman S."/>
            <person name="Rege F."/>
            <person name="Reyes R."/>
            <person name="Rise C."/>
            <person name="Rogov P."/>
            <person name="Ross K."/>
            <person name="Ryan E."/>
            <person name="Settipalli S."/>
            <person name="Shea T."/>
            <person name="Sherpa N."/>
            <person name="Shi L."/>
            <person name="Shih D."/>
            <person name="Sparrow T."/>
            <person name="Spaulding J."/>
            <person name="Stalker J."/>
            <person name="Stange-Thomann N."/>
            <person name="Stavropoulos S."/>
            <person name="Stone C."/>
            <person name="Strader C."/>
            <person name="Tesfaye S."/>
            <person name="Thomson T."/>
            <person name="Thoulutsang Y."/>
            <person name="Thoulutsang D."/>
            <person name="Topham K."/>
            <person name="Topping I."/>
            <person name="Tsamla T."/>
            <person name="Vassiliev H."/>
            <person name="Vo A."/>
            <person name="Wangchuk T."/>
            <person name="Wangdi T."/>
            <person name="Weiand M."/>
            <person name="Wilkinson J."/>
            <person name="Wilson A."/>
            <person name="Yadav S."/>
            <person name="Young G."/>
            <person name="Yu Q."/>
            <person name="Zembek L."/>
            <person name="Zhong D."/>
            <person name="Zimmer A."/>
            <person name="Zwirko Z."/>
            <person name="Jaffe D.B."/>
            <person name="Alvarez P."/>
            <person name="Brockman W."/>
            <person name="Butler J."/>
            <person name="Chin C."/>
            <person name="Gnerre S."/>
            <person name="Grabherr M."/>
            <person name="Kleber M."/>
            <person name="Mauceli E."/>
            <person name="MacCallum I."/>
        </authorList>
    </citation>
    <scope>NUCLEOTIDE SEQUENCE [LARGE SCALE GENOMIC DNA]</scope>
    <source>
        <strain evidence="8">Tucson 14030-0811.24</strain>
    </source>
</reference>
<dbReference type="PANTHER" id="PTHR23147">
    <property type="entry name" value="SERINE/ARGININE RICH SPLICING FACTOR"/>
    <property type="match status" value="1"/>
</dbReference>
<gene>
    <name evidence="7" type="primary">Dwil\GK24251</name>
    <name evidence="7" type="ORF">Dwil_GK24251</name>
</gene>
<dbReference type="SUPFAM" id="SSF57756">
    <property type="entry name" value="Retrovirus zinc finger-like domains"/>
    <property type="match status" value="1"/>
</dbReference>
<feature type="domain" description="RRM" evidence="5">
    <location>
        <begin position="8"/>
        <end position="81"/>
    </location>
</feature>
<feature type="compositionally biased region" description="Gly residues" evidence="4">
    <location>
        <begin position="86"/>
        <end position="108"/>
    </location>
</feature>
<dbReference type="FunCoup" id="A0A0Q9WRD7">
    <property type="interactions" value="1226"/>
</dbReference>
<dbReference type="InterPro" id="IPR035979">
    <property type="entry name" value="RBD_domain_sf"/>
</dbReference>
<dbReference type="SMART" id="SM00343">
    <property type="entry name" value="ZnF_C2HC"/>
    <property type="match status" value="1"/>
</dbReference>
<evidence type="ECO:0000256" key="4">
    <source>
        <dbReference type="SAM" id="MobiDB-lite"/>
    </source>
</evidence>
<dbReference type="InterPro" id="IPR001878">
    <property type="entry name" value="Znf_CCHC"/>
</dbReference>
<evidence type="ECO:0000259" key="5">
    <source>
        <dbReference type="PROSITE" id="PS50102"/>
    </source>
</evidence>
<dbReference type="SUPFAM" id="SSF54928">
    <property type="entry name" value="RNA-binding domain, RBD"/>
    <property type="match status" value="1"/>
</dbReference>
<dbReference type="SMR" id="A0A0Q9WRD7"/>
<dbReference type="InterPro" id="IPR000504">
    <property type="entry name" value="RRM_dom"/>
</dbReference>
<dbReference type="PROSITE" id="PS50158">
    <property type="entry name" value="ZF_CCHC"/>
    <property type="match status" value="1"/>
</dbReference>
<accession>A0A0Q9WRD7</accession>
<name>A0A0Q9WRD7_DROWI</name>
<keyword evidence="2" id="KW-0479">Metal-binding</keyword>
<dbReference type="InterPro" id="IPR036875">
    <property type="entry name" value="Znf_CCHC_sf"/>
</dbReference>
<dbReference type="InterPro" id="IPR012677">
    <property type="entry name" value="Nucleotide-bd_a/b_plait_sf"/>
</dbReference>
<evidence type="ECO:0000256" key="2">
    <source>
        <dbReference type="PROSITE-ProRule" id="PRU00047"/>
    </source>
</evidence>
<dbReference type="InterPro" id="IPR050907">
    <property type="entry name" value="SRSF"/>
</dbReference>
<sequence length="272" mass="28657">MSRHPSDRKVYVGDLGNNARKNDLEYVFGAYGSLRSVWIARNPPGFAFVEFESARDAADAVRGLDGRQVCGRRARVELSTGKYARSGGGGGGGGGAGGGGGGGAGGGGRDGRDRGGRGDDKCYECGGRGHFARHCRERKARQRRRSNSYSRSRSTSRHRRRSTRSKSGGGGGSRSRSRSAGSIPGRRAGGLGVRANGRDENGGAGGGGGSMSRYSDHERNGGSGPADHSPPPSKRRYDDDVDEDVRDRGSRSPSPPPRRRGDSSVSRSMSRD</sequence>
<dbReference type="GO" id="GO:0008380">
    <property type="term" value="P:RNA splicing"/>
    <property type="evidence" value="ECO:0007669"/>
    <property type="project" value="EnsemblMetazoa"/>
</dbReference>
<dbReference type="FunFam" id="3.30.70.330:FF:000681">
    <property type="entry name" value="X16 splicing factor, isoform B"/>
    <property type="match status" value="1"/>
</dbReference>
<protein>
    <submittedName>
        <fullName evidence="7">Uncharacterized protein, isoform B</fullName>
    </submittedName>
</protein>
<dbReference type="PROSITE" id="PS50102">
    <property type="entry name" value="RRM"/>
    <property type="match status" value="1"/>
</dbReference>
<feature type="compositionally biased region" description="Basic residues" evidence="4">
    <location>
        <begin position="135"/>
        <end position="146"/>
    </location>
</feature>
<dbReference type="GO" id="GO:0003729">
    <property type="term" value="F:mRNA binding"/>
    <property type="evidence" value="ECO:0007669"/>
    <property type="project" value="EnsemblMetazoa"/>
</dbReference>
<dbReference type="AlphaFoldDB" id="A0A0Q9WRD7"/>
<proteinExistence type="predicted"/>
<dbReference type="GO" id="GO:0031440">
    <property type="term" value="P:regulation of mRNA 3'-end processing"/>
    <property type="evidence" value="ECO:0007669"/>
    <property type="project" value="EnsemblMetazoa"/>
</dbReference>
<evidence type="ECO:0000256" key="3">
    <source>
        <dbReference type="PROSITE-ProRule" id="PRU00176"/>
    </source>
</evidence>
<organism evidence="7 8">
    <name type="scientific">Drosophila willistoni</name>
    <name type="common">Fruit fly</name>
    <dbReference type="NCBI Taxonomy" id="7260"/>
    <lineage>
        <taxon>Eukaryota</taxon>
        <taxon>Metazoa</taxon>
        <taxon>Ecdysozoa</taxon>
        <taxon>Arthropoda</taxon>
        <taxon>Hexapoda</taxon>
        <taxon>Insecta</taxon>
        <taxon>Pterygota</taxon>
        <taxon>Neoptera</taxon>
        <taxon>Endopterygota</taxon>
        <taxon>Diptera</taxon>
        <taxon>Brachycera</taxon>
        <taxon>Muscomorpha</taxon>
        <taxon>Ephydroidea</taxon>
        <taxon>Drosophilidae</taxon>
        <taxon>Drosophila</taxon>
        <taxon>Sophophora</taxon>
    </lineage>
</organism>
<dbReference type="KEGG" id="dwi:6644027"/>
<feature type="compositionally biased region" description="Low complexity" evidence="4">
    <location>
        <begin position="263"/>
        <end position="272"/>
    </location>
</feature>
<dbReference type="Gene3D" id="3.30.70.330">
    <property type="match status" value="1"/>
</dbReference>
<feature type="region of interest" description="Disordered" evidence="4">
    <location>
        <begin position="135"/>
        <end position="272"/>
    </location>
</feature>
<keyword evidence="2" id="KW-0863">Zinc-finger</keyword>
<keyword evidence="2" id="KW-0862">Zinc</keyword>
<keyword evidence="8" id="KW-1185">Reference proteome</keyword>